<dbReference type="InterPro" id="IPR001343">
    <property type="entry name" value="Hemolysn_Ca-bd"/>
</dbReference>
<keyword evidence="5" id="KW-1185">Reference proteome</keyword>
<dbReference type="InterPro" id="IPR011049">
    <property type="entry name" value="Serralysin-like_metalloprot_C"/>
</dbReference>
<feature type="region of interest" description="Disordered" evidence="3">
    <location>
        <begin position="525"/>
        <end position="550"/>
    </location>
</feature>
<evidence type="ECO:0000256" key="3">
    <source>
        <dbReference type="SAM" id="MobiDB-lite"/>
    </source>
</evidence>
<sequence length="692" mass="71803">MASVAQAIASIEETRSSLADARVGLRTAERYLYGRNGAEDTDEDFDLLGFTAPQLTVYGMKAVAFAVRKYAQSVVTTLETKIEMRSAIEYWADALDDALDSSRSGARIAKIAELLPGLGTTFKRANIDTLMKQAADISAEMRGELTKIDSVYAESLVFWKNIYGVADKANTALTVLSAGVTVLKAQTADATEAGVSPGLYAASVGATNVAADDARLEAAITALAERFADTVDPVTTAQQQLQALFDSVAAATETAAGELADLDALIGEITDLMARLNALPGTVAPFTAVVSAMVAPFDVIFDFLENPPSIFGVKLFPPISRSDIDAILDFLSGVSDTILGLLDPILSPILGPVEDAVNKILDRLNPLKEFSTPVDDLLAKITELFEVVEGLDDMLGSIADLAVDFADLPTTIEALDSPGRGETRVSFFGGDDDDVVQGRVATAEEARGLDGAVLSGGGGNDTLKGTELDDMIAGGADDDRLFGFGGDDVIFGHSGDDTVYGGDGDDIITGNGGADALAGGDGDDDIAGNGEDDTITAGEGDDRVAGGTGADRILGGAGQDTLLGQAGDDEIFGGTGDDTLRGGAGNDLLVGQAGDDFIFGAAGRDILRGGSGDDVLVGGAGADTYQFARVGNGFDIIRGFEQGSDLIEIDGRSFEELEIRQTKAATFIEFGKSNVIKLAGFDGELTADDFLF</sequence>
<proteinExistence type="predicted"/>
<dbReference type="Gene3D" id="2.150.10.10">
    <property type="entry name" value="Serralysin-like metalloprotease, C-terminal"/>
    <property type="match status" value="3"/>
</dbReference>
<dbReference type="InterPro" id="IPR050557">
    <property type="entry name" value="RTX_toxin/Mannuronan_C5-epim"/>
</dbReference>
<reference evidence="4 5" key="1">
    <citation type="submission" date="2023-05" db="EMBL/GenBank/DDBJ databases">
        <title>Pseudodonghicola sp. nov.</title>
        <authorList>
            <person name="Huang J."/>
        </authorList>
    </citation>
    <scope>NUCLEOTIDE SEQUENCE [LARGE SCALE GENOMIC DNA]</scope>
    <source>
        <strain evidence="4 5">IC7</strain>
    </source>
</reference>
<evidence type="ECO:0000313" key="5">
    <source>
        <dbReference type="Proteomes" id="UP001243757"/>
    </source>
</evidence>
<evidence type="ECO:0000256" key="2">
    <source>
        <dbReference type="ARBA" id="ARBA00022525"/>
    </source>
</evidence>
<comment type="subcellular location">
    <subcellularLocation>
        <location evidence="1">Secreted</location>
    </subcellularLocation>
</comment>
<feature type="compositionally biased region" description="Acidic residues" evidence="3">
    <location>
        <begin position="525"/>
        <end position="534"/>
    </location>
</feature>
<dbReference type="InterPro" id="IPR018511">
    <property type="entry name" value="Hemolysin-typ_Ca-bd_CS"/>
</dbReference>
<evidence type="ECO:0000313" key="4">
    <source>
        <dbReference type="EMBL" id="MDK3017425.1"/>
    </source>
</evidence>
<keyword evidence="2" id="KW-0964">Secreted</keyword>
<dbReference type="Pfam" id="PF00353">
    <property type="entry name" value="HemolysinCabind"/>
    <property type="match status" value="4"/>
</dbReference>
<dbReference type="PROSITE" id="PS00330">
    <property type="entry name" value="HEMOLYSIN_CALCIUM"/>
    <property type="match status" value="3"/>
</dbReference>
<dbReference type="PANTHER" id="PTHR38340">
    <property type="entry name" value="S-LAYER PROTEIN"/>
    <property type="match status" value="1"/>
</dbReference>
<dbReference type="PANTHER" id="PTHR38340:SF1">
    <property type="entry name" value="S-LAYER PROTEIN"/>
    <property type="match status" value="1"/>
</dbReference>
<protein>
    <submittedName>
        <fullName evidence="4">Calcium-binding protein</fullName>
    </submittedName>
</protein>
<dbReference type="EMBL" id="JASNJD010000004">
    <property type="protein sequence ID" value="MDK3017425.1"/>
    <property type="molecule type" value="Genomic_DNA"/>
</dbReference>
<dbReference type="RefSeq" id="WP_284480242.1">
    <property type="nucleotide sequence ID" value="NZ_JASNJD010000004.1"/>
</dbReference>
<name>A0ABT7EYK9_9RHOB</name>
<accession>A0ABT7EYK9</accession>
<dbReference type="SUPFAM" id="SSF51120">
    <property type="entry name" value="beta-Roll"/>
    <property type="match status" value="2"/>
</dbReference>
<dbReference type="PRINTS" id="PR00313">
    <property type="entry name" value="CABNDNGRPT"/>
</dbReference>
<gene>
    <name evidence="4" type="ORF">QO033_07035</name>
</gene>
<evidence type="ECO:0000256" key="1">
    <source>
        <dbReference type="ARBA" id="ARBA00004613"/>
    </source>
</evidence>
<organism evidence="4 5">
    <name type="scientific">Pseudodonghicola flavimaris</name>
    <dbReference type="NCBI Taxonomy" id="3050036"/>
    <lineage>
        <taxon>Bacteria</taxon>
        <taxon>Pseudomonadati</taxon>
        <taxon>Pseudomonadota</taxon>
        <taxon>Alphaproteobacteria</taxon>
        <taxon>Rhodobacterales</taxon>
        <taxon>Paracoccaceae</taxon>
        <taxon>Pseudodonghicola</taxon>
    </lineage>
</organism>
<comment type="caution">
    <text evidence="4">The sequence shown here is derived from an EMBL/GenBank/DDBJ whole genome shotgun (WGS) entry which is preliminary data.</text>
</comment>
<dbReference type="Proteomes" id="UP001243757">
    <property type="component" value="Unassembled WGS sequence"/>
</dbReference>